<gene>
    <name evidence="7" type="ORF">FCM35_KLT18106</name>
</gene>
<name>A0A833RNF3_9POAL</name>
<dbReference type="GO" id="GO:0005634">
    <property type="term" value="C:nucleus"/>
    <property type="evidence" value="ECO:0007669"/>
    <property type="project" value="UniProtKB-SubCell"/>
</dbReference>
<sequence>MPRRKVALERIENRSAMQVTFSKRRKGLFKKAEELSIMCGAQVLVIVFSAASKLTHYANPSVNEILERWRTHLGTNQAPENPYVDLTTKEEIKRLRKEVDERDLIISERDLTIRQLKGENLDNLSIEQLIALSELTQIGFNRQKEKERELYEKTIDELQHPSHHLSNSNCEDALHKEREHYEMKIVELQHTKNLIEEIGRQKHETRVENVVYDQESMLSKLIVTPNSNCENALHDLCLKL</sequence>
<dbReference type="OrthoDB" id="1898716at2759"/>
<dbReference type="Gene3D" id="3.40.1810.10">
    <property type="entry name" value="Transcription factor, MADS-box"/>
    <property type="match status" value="1"/>
</dbReference>
<comment type="subcellular location">
    <subcellularLocation>
        <location evidence="1">Nucleus</location>
    </subcellularLocation>
</comment>
<protein>
    <submittedName>
        <fullName evidence="7">MADS-box transcription factor 22</fullName>
    </submittedName>
</protein>
<evidence type="ECO:0000259" key="6">
    <source>
        <dbReference type="PROSITE" id="PS50066"/>
    </source>
</evidence>
<keyword evidence="5" id="KW-0539">Nucleus</keyword>
<accession>A0A833RNF3</accession>
<dbReference type="GO" id="GO:0046983">
    <property type="term" value="F:protein dimerization activity"/>
    <property type="evidence" value="ECO:0007669"/>
    <property type="project" value="InterPro"/>
</dbReference>
<evidence type="ECO:0000256" key="3">
    <source>
        <dbReference type="ARBA" id="ARBA00023125"/>
    </source>
</evidence>
<dbReference type="InterPro" id="IPR050142">
    <property type="entry name" value="MADS-box/MEF2_TF"/>
</dbReference>
<keyword evidence="2" id="KW-0805">Transcription regulation</keyword>
<evidence type="ECO:0000313" key="8">
    <source>
        <dbReference type="Proteomes" id="UP000623129"/>
    </source>
</evidence>
<proteinExistence type="predicted"/>
<dbReference type="AlphaFoldDB" id="A0A833RNF3"/>
<feature type="domain" description="MADS-box" evidence="6">
    <location>
        <begin position="1"/>
        <end position="61"/>
    </location>
</feature>
<dbReference type="EMBL" id="SWLB01000006">
    <property type="protein sequence ID" value="KAF3337519.1"/>
    <property type="molecule type" value="Genomic_DNA"/>
</dbReference>
<dbReference type="InterPro" id="IPR002100">
    <property type="entry name" value="TF_MADSbox"/>
</dbReference>
<dbReference type="PANTHER" id="PTHR48019">
    <property type="entry name" value="SERUM RESPONSE FACTOR HOMOLOG"/>
    <property type="match status" value="1"/>
</dbReference>
<evidence type="ECO:0000256" key="2">
    <source>
        <dbReference type="ARBA" id="ARBA00023015"/>
    </source>
</evidence>
<evidence type="ECO:0000313" key="7">
    <source>
        <dbReference type="EMBL" id="KAF3337519.1"/>
    </source>
</evidence>
<keyword evidence="8" id="KW-1185">Reference proteome</keyword>
<keyword evidence="4" id="KW-0804">Transcription</keyword>
<dbReference type="SUPFAM" id="SSF55455">
    <property type="entry name" value="SRF-like"/>
    <property type="match status" value="1"/>
</dbReference>
<dbReference type="PROSITE" id="PS50066">
    <property type="entry name" value="MADS_BOX_2"/>
    <property type="match status" value="1"/>
</dbReference>
<reference evidence="7" key="1">
    <citation type="submission" date="2020-01" db="EMBL/GenBank/DDBJ databases">
        <title>Genome sequence of Kobresia littledalei, the first chromosome-level genome in the family Cyperaceae.</title>
        <authorList>
            <person name="Qu G."/>
        </authorList>
    </citation>
    <scope>NUCLEOTIDE SEQUENCE</scope>
    <source>
        <strain evidence="7">C.B.Clarke</strain>
        <tissue evidence="7">Leaf</tissue>
    </source>
</reference>
<dbReference type="SMART" id="SM00432">
    <property type="entry name" value="MADS"/>
    <property type="match status" value="1"/>
</dbReference>
<dbReference type="InterPro" id="IPR036879">
    <property type="entry name" value="TF_MADSbox_sf"/>
</dbReference>
<comment type="caution">
    <text evidence="7">The sequence shown here is derived from an EMBL/GenBank/DDBJ whole genome shotgun (WGS) entry which is preliminary data.</text>
</comment>
<dbReference type="Proteomes" id="UP000623129">
    <property type="component" value="Unassembled WGS sequence"/>
</dbReference>
<evidence type="ECO:0000256" key="5">
    <source>
        <dbReference type="ARBA" id="ARBA00023242"/>
    </source>
</evidence>
<evidence type="ECO:0000256" key="1">
    <source>
        <dbReference type="ARBA" id="ARBA00004123"/>
    </source>
</evidence>
<organism evidence="7 8">
    <name type="scientific">Carex littledalei</name>
    <dbReference type="NCBI Taxonomy" id="544730"/>
    <lineage>
        <taxon>Eukaryota</taxon>
        <taxon>Viridiplantae</taxon>
        <taxon>Streptophyta</taxon>
        <taxon>Embryophyta</taxon>
        <taxon>Tracheophyta</taxon>
        <taxon>Spermatophyta</taxon>
        <taxon>Magnoliopsida</taxon>
        <taxon>Liliopsida</taxon>
        <taxon>Poales</taxon>
        <taxon>Cyperaceae</taxon>
        <taxon>Cyperoideae</taxon>
        <taxon>Cariceae</taxon>
        <taxon>Carex</taxon>
        <taxon>Carex subgen. Euthyceras</taxon>
    </lineage>
</organism>
<keyword evidence="3" id="KW-0238">DNA-binding</keyword>
<dbReference type="GO" id="GO:0003677">
    <property type="term" value="F:DNA binding"/>
    <property type="evidence" value="ECO:0007669"/>
    <property type="project" value="UniProtKB-KW"/>
</dbReference>
<evidence type="ECO:0000256" key="4">
    <source>
        <dbReference type="ARBA" id="ARBA00023163"/>
    </source>
</evidence>
<dbReference type="Pfam" id="PF00319">
    <property type="entry name" value="SRF-TF"/>
    <property type="match status" value="1"/>
</dbReference>
<dbReference type="PRINTS" id="PR00404">
    <property type="entry name" value="MADSDOMAIN"/>
</dbReference>